<dbReference type="AlphaFoldDB" id="A0A1Y6CJ77"/>
<reference evidence="2" key="1">
    <citation type="submission" date="2017-04" db="EMBL/GenBank/DDBJ databases">
        <authorList>
            <person name="Varghese N."/>
            <person name="Submissions S."/>
        </authorList>
    </citation>
    <scope>NUCLEOTIDE SEQUENCE [LARGE SCALE GENOMIC DNA]</scope>
    <source>
        <strain evidence="2">RKEM611</strain>
    </source>
</reference>
<proteinExistence type="predicted"/>
<evidence type="ECO:0000313" key="1">
    <source>
        <dbReference type="EMBL" id="SMF69610.1"/>
    </source>
</evidence>
<name>A0A1Y6CJ77_9BACT</name>
<dbReference type="EMBL" id="FWZT01000025">
    <property type="protein sequence ID" value="SMF69610.1"/>
    <property type="molecule type" value="Genomic_DNA"/>
</dbReference>
<protein>
    <submittedName>
        <fullName evidence="1">Uncharacterized protein</fullName>
    </submittedName>
</protein>
<sequence>MNVDFEAWLLTTKIIMEKVKSWENFEDLIRLKGEGSHVSEPFIEYQNHGLKVGDIMIPMSHRPKTAQLVRIFFEQSEHFLSKDQMIELVYGRSMGSLSPRMKQSLHQNLIKLVSRSRTFLTEACRMKGADHIKWFYFDREIQKWALYHV</sequence>
<evidence type="ECO:0000313" key="2">
    <source>
        <dbReference type="Proteomes" id="UP000192907"/>
    </source>
</evidence>
<keyword evidence="2" id="KW-1185">Reference proteome</keyword>
<gene>
    <name evidence="1" type="ORF">SAMN06296036_12530</name>
</gene>
<organism evidence="1 2">
    <name type="scientific">Pseudobacteriovorax antillogorgiicola</name>
    <dbReference type="NCBI Taxonomy" id="1513793"/>
    <lineage>
        <taxon>Bacteria</taxon>
        <taxon>Pseudomonadati</taxon>
        <taxon>Bdellovibrionota</taxon>
        <taxon>Oligoflexia</taxon>
        <taxon>Oligoflexales</taxon>
        <taxon>Pseudobacteriovoracaceae</taxon>
        <taxon>Pseudobacteriovorax</taxon>
    </lineage>
</organism>
<accession>A0A1Y6CJ77</accession>
<dbReference type="Proteomes" id="UP000192907">
    <property type="component" value="Unassembled WGS sequence"/>
</dbReference>